<evidence type="ECO:0000256" key="7">
    <source>
        <dbReference type="ARBA" id="ARBA00022801"/>
    </source>
</evidence>
<proteinExistence type="inferred from homology"/>
<dbReference type="FunFam" id="2.160.20.10:FF:000029">
    <property type="entry name" value="Pectinesterase 4"/>
    <property type="match status" value="1"/>
</dbReference>
<dbReference type="NCBIfam" id="TIGR01614">
    <property type="entry name" value="PME_inhib"/>
    <property type="match status" value="1"/>
</dbReference>
<comment type="similarity">
    <text evidence="3">In the N-terminal section; belongs to the PMEI family.</text>
</comment>
<dbReference type="GO" id="GO:0030599">
    <property type="term" value="F:pectinesterase activity"/>
    <property type="evidence" value="ECO:0007669"/>
    <property type="project" value="UniProtKB-UniRule"/>
</dbReference>
<dbReference type="InterPro" id="IPR035513">
    <property type="entry name" value="Invertase/methylesterase_inhib"/>
</dbReference>
<comment type="similarity">
    <text evidence="4">In the C-terminal section; belongs to the pectinesterase family.</text>
</comment>
<dbReference type="InterPro" id="IPR011050">
    <property type="entry name" value="Pectin_lyase_fold/virulence"/>
</dbReference>
<evidence type="ECO:0000259" key="11">
    <source>
        <dbReference type="SMART" id="SM00856"/>
    </source>
</evidence>
<dbReference type="GO" id="GO:0004857">
    <property type="term" value="F:enzyme inhibitor activity"/>
    <property type="evidence" value="ECO:0007669"/>
    <property type="project" value="InterPro"/>
</dbReference>
<keyword evidence="6" id="KW-0134">Cell wall</keyword>
<evidence type="ECO:0000313" key="13">
    <source>
        <dbReference type="Proteomes" id="UP000663760"/>
    </source>
</evidence>
<protein>
    <recommendedName>
        <fullName evidence="5 10">Pectinesterase</fullName>
        <ecNumber evidence="5 10">3.1.1.11</ecNumber>
    </recommendedName>
</protein>
<dbReference type="SMART" id="SM00856">
    <property type="entry name" value="PMEI"/>
    <property type="match status" value="1"/>
</dbReference>
<keyword evidence="7 10" id="KW-0378">Hydrolase</keyword>
<organism evidence="12 13">
    <name type="scientific">Spirodela intermedia</name>
    <name type="common">Intermediate duckweed</name>
    <dbReference type="NCBI Taxonomy" id="51605"/>
    <lineage>
        <taxon>Eukaryota</taxon>
        <taxon>Viridiplantae</taxon>
        <taxon>Streptophyta</taxon>
        <taxon>Embryophyta</taxon>
        <taxon>Tracheophyta</taxon>
        <taxon>Spermatophyta</taxon>
        <taxon>Magnoliopsida</taxon>
        <taxon>Liliopsida</taxon>
        <taxon>Araceae</taxon>
        <taxon>Lemnoideae</taxon>
        <taxon>Spirodela</taxon>
    </lineage>
</organism>
<dbReference type="CDD" id="cd15798">
    <property type="entry name" value="PMEI-like_3"/>
    <property type="match status" value="1"/>
</dbReference>
<comment type="pathway">
    <text evidence="2 10">Glycan metabolism; pectin degradation; 2-dehydro-3-deoxy-D-gluconate from pectin: step 1/5.</text>
</comment>
<dbReference type="SUPFAM" id="SSF51126">
    <property type="entry name" value="Pectin lyase-like"/>
    <property type="match status" value="1"/>
</dbReference>
<evidence type="ECO:0000313" key="12">
    <source>
        <dbReference type="EMBL" id="CAA7401166.1"/>
    </source>
</evidence>
<evidence type="ECO:0000256" key="6">
    <source>
        <dbReference type="ARBA" id="ARBA00022512"/>
    </source>
</evidence>
<gene>
    <name evidence="12" type="ORF">SI8410_09011844</name>
</gene>
<dbReference type="InterPro" id="IPR006501">
    <property type="entry name" value="Pectinesterase_inhib_dom"/>
</dbReference>
<evidence type="ECO:0000256" key="2">
    <source>
        <dbReference type="ARBA" id="ARBA00005184"/>
    </source>
</evidence>
<dbReference type="Pfam" id="PF01095">
    <property type="entry name" value="Pectinesterase"/>
    <property type="match status" value="1"/>
</dbReference>
<dbReference type="InterPro" id="IPR012334">
    <property type="entry name" value="Pectin_lyas_fold"/>
</dbReference>
<sequence>MSWWTFCSRSFSVRPCLLLSLFASLLAFSWITVANGKASYAEDVRRVCGYARYPQQCVDTLLSRREPSFGQDFAGVASVLVETIRDEVTPGVSMSSSLEAVEISGAREAIGYCNELMEMSIRRLNQSLKALEVAPVKDKQNIQTWLSAVITFQESCKDSVSELPSGLSKEMTSKMEHLAVLSSNALALANRIPEDAETRGSRRHVSELDFPTWVSKENRKLLGGADIKATAVVAADGSGDYTSIRAALAGSSGGGRTVIFLKAGVYREKLTVSRDDVTLVGDGKYSTIISFGSSAAGGTSMPDTATVAVTGDRFIAKDIGFENTAGPAGGQALALRVISDRAVFYRCSIRGYQDTLYAHSLRQFYRECDIQGTVDFIFGNAAAVFQSCNLVFRRPRSGGYDVMMANGRTDPGQNTGFVAQKCNIQAGSGLSGSSYLGRPWKQYSRAVIIQSTIGGFINPRGWAEWSGGFALRTLYFAEGLNQGSGAGTSNRVNWPGFHAIGSSESSKFTVSNFIQGTSWIPSGVTYQPGL</sequence>
<dbReference type="AlphaFoldDB" id="A0A7I8KV31"/>
<dbReference type="PANTHER" id="PTHR31707">
    <property type="entry name" value="PECTINESTERASE"/>
    <property type="match status" value="1"/>
</dbReference>
<dbReference type="Gene3D" id="2.160.20.10">
    <property type="entry name" value="Single-stranded right-handed beta-helix, Pectin lyase-like"/>
    <property type="match status" value="1"/>
</dbReference>
<feature type="signal peptide" evidence="10">
    <location>
        <begin position="1"/>
        <end position="27"/>
    </location>
</feature>
<keyword evidence="8 10" id="KW-0063">Aspartyl esterase</keyword>
<dbReference type="Gene3D" id="1.20.140.40">
    <property type="entry name" value="Invertase/pectin methylesterase inhibitor family protein"/>
    <property type="match status" value="1"/>
</dbReference>
<reference evidence="12" key="1">
    <citation type="submission" date="2020-02" db="EMBL/GenBank/DDBJ databases">
        <authorList>
            <person name="Scholz U."/>
            <person name="Mascher M."/>
            <person name="Fiebig A."/>
        </authorList>
    </citation>
    <scope>NUCLEOTIDE SEQUENCE</scope>
</reference>
<dbReference type="EC" id="3.1.1.11" evidence="5 10"/>
<dbReference type="InterPro" id="IPR000070">
    <property type="entry name" value="Pectinesterase_cat"/>
</dbReference>
<keyword evidence="10" id="KW-0732">Signal</keyword>
<evidence type="ECO:0000256" key="9">
    <source>
        <dbReference type="PROSITE-ProRule" id="PRU10040"/>
    </source>
</evidence>
<accession>A0A7I8KV31</accession>
<dbReference type="SUPFAM" id="SSF101148">
    <property type="entry name" value="Plant invertase/pectin methylesterase inhibitor"/>
    <property type="match status" value="1"/>
</dbReference>
<dbReference type="OrthoDB" id="2019149at2759"/>
<evidence type="ECO:0000256" key="1">
    <source>
        <dbReference type="ARBA" id="ARBA00004191"/>
    </source>
</evidence>
<comment type="catalytic activity">
    <reaction evidence="10">
        <text>[(1-&gt;4)-alpha-D-galacturonosyl methyl ester](n) + n H2O = [(1-&gt;4)-alpha-D-galacturonosyl](n) + n methanol + n H(+)</text>
        <dbReference type="Rhea" id="RHEA:22380"/>
        <dbReference type="Rhea" id="RHEA-COMP:14570"/>
        <dbReference type="Rhea" id="RHEA-COMP:14573"/>
        <dbReference type="ChEBI" id="CHEBI:15377"/>
        <dbReference type="ChEBI" id="CHEBI:15378"/>
        <dbReference type="ChEBI" id="CHEBI:17790"/>
        <dbReference type="ChEBI" id="CHEBI:140522"/>
        <dbReference type="ChEBI" id="CHEBI:140523"/>
        <dbReference type="EC" id="3.1.1.11"/>
    </reaction>
</comment>
<comment type="subcellular location">
    <subcellularLocation>
        <location evidence="1">Secreted</location>
        <location evidence="1">Cell wall</location>
    </subcellularLocation>
</comment>
<name>A0A7I8KV31_SPIIN</name>
<dbReference type="UniPathway" id="UPA00545">
    <property type="reaction ID" value="UER00823"/>
</dbReference>
<dbReference type="GO" id="GO:0042545">
    <property type="term" value="P:cell wall modification"/>
    <property type="evidence" value="ECO:0007669"/>
    <property type="project" value="UniProtKB-UniRule"/>
</dbReference>
<dbReference type="EMBL" id="LR746272">
    <property type="protein sequence ID" value="CAA7401166.1"/>
    <property type="molecule type" value="Genomic_DNA"/>
</dbReference>
<dbReference type="PROSITE" id="PS00503">
    <property type="entry name" value="PECTINESTERASE_2"/>
    <property type="match status" value="1"/>
</dbReference>
<dbReference type="Pfam" id="PF04043">
    <property type="entry name" value="PMEI"/>
    <property type="match status" value="1"/>
</dbReference>
<feature type="active site" evidence="9">
    <location>
        <position position="375"/>
    </location>
</feature>
<evidence type="ECO:0000256" key="5">
    <source>
        <dbReference type="ARBA" id="ARBA00013229"/>
    </source>
</evidence>
<evidence type="ECO:0000256" key="10">
    <source>
        <dbReference type="RuleBase" id="RU000589"/>
    </source>
</evidence>
<dbReference type="InterPro" id="IPR033131">
    <property type="entry name" value="Pectinesterase_Asp_AS"/>
</dbReference>
<evidence type="ECO:0000256" key="4">
    <source>
        <dbReference type="ARBA" id="ARBA00007786"/>
    </source>
</evidence>
<dbReference type="GO" id="GO:0045490">
    <property type="term" value="P:pectin catabolic process"/>
    <property type="evidence" value="ECO:0007669"/>
    <property type="project" value="UniProtKB-UniRule"/>
</dbReference>
<feature type="chain" id="PRO_5029948379" description="Pectinesterase" evidence="10">
    <location>
        <begin position="28"/>
        <end position="530"/>
    </location>
</feature>
<evidence type="ECO:0000256" key="3">
    <source>
        <dbReference type="ARBA" id="ARBA00006027"/>
    </source>
</evidence>
<dbReference type="Proteomes" id="UP000663760">
    <property type="component" value="Chromosome 9"/>
</dbReference>
<keyword evidence="13" id="KW-1185">Reference proteome</keyword>
<evidence type="ECO:0000256" key="8">
    <source>
        <dbReference type="ARBA" id="ARBA00023085"/>
    </source>
</evidence>
<keyword evidence="6" id="KW-0964">Secreted</keyword>
<feature type="domain" description="Pectinesterase inhibitor" evidence="11">
    <location>
        <begin position="39"/>
        <end position="188"/>
    </location>
</feature>